<dbReference type="Proteomes" id="UP000799436">
    <property type="component" value="Unassembled WGS sequence"/>
</dbReference>
<evidence type="ECO:0000256" key="1">
    <source>
        <dbReference type="ARBA" id="ARBA00004123"/>
    </source>
</evidence>
<dbReference type="InterPro" id="IPR058669">
    <property type="entry name" value="TPR_IPO7/11-like"/>
</dbReference>
<evidence type="ECO:0000256" key="7">
    <source>
        <dbReference type="SAM" id="MobiDB-lite"/>
    </source>
</evidence>
<evidence type="ECO:0000259" key="8">
    <source>
        <dbReference type="PROSITE" id="PS50166"/>
    </source>
</evidence>
<evidence type="ECO:0000256" key="6">
    <source>
        <dbReference type="ARBA" id="ARBA00025147"/>
    </source>
</evidence>
<dbReference type="GO" id="GO:0005829">
    <property type="term" value="C:cytosol"/>
    <property type="evidence" value="ECO:0007669"/>
    <property type="project" value="TreeGrafter"/>
</dbReference>
<gene>
    <name evidence="9" type="ORF">EJ03DRAFT_329736</name>
</gene>
<evidence type="ECO:0000256" key="5">
    <source>
        <dbReference type="ARBA" id="ARBA00023242"/>
    </source>
</evidence>
<evidence type="ECO:0000256" key="3">
    <source>
        <dbReference type="ARBA" id="ARBA00022448"/>
    </source>
</evidence>
<accession>A0A6G1L2Q6</accession>
<dbReference type="GO" id="GO:0006606">
    <property type="term" value="P:protein import into nucleus"/>
    <property type="evidence" value="ECO:0007669"/>
    <property type="project" value="TreeGrafter"/>
</dbReference>
<dbReference type="Gene3D" id="1.25.10.10">
    <property type="entry name" value="Leucine-rich Repeat Variant"/>
    <property type="match status" value="1"/>
</dbReference>
<proteinExistence type="inferred from homology"/>
<comment type="similarity">
    <text evidence="2">Belongs to the importin beta family.</text>
</comment>
<dbReference type="Pfam" id="PF25758">
    <property type="entry name" value="TPR_IPO11"/>
    <property type="match status" value="1"/>
</dbReference>
<dbReference type="PROSITE" id="PS50166">
    <property type="entry name" value="IMPORTIN_B_NT"/>
    <property type="match status" value="1"/>
</dbReference>
<dbReference type="SUPFAM" id="SSF48371">
    <property type="entry name" value="ARM repeat"/>
    <property type="match status" value="1"/>
</dbReference>
<comment type="function">
    <text evidence="6">tRNA nucleus export receptor which facilitates tRNA translocation across the nuclear pore complex. Involved in pre-tRNA splicing, probably by affecting the interaction of pre-tRNA with splicing endonuclease.</text>
</comment>
<keyword evidence="3" id="KW-0813">Transport</keyword>
<reference evidence="9" key="1">
    <citation type="journal article" date="2020" name="Stud. Mycol.">
        <title>101 Dothideomycetes genomes: a test case for predicting lifestyles and emergence of pathogens.</title>
        <authorList>
            <person name="Haridas S."/>
            <person name="Albert R."/>
            <person name="Binder M."/>
            <person name="Bloem J."/>
            <person name="Labutti K."/>
            <person name="Salamov A."/>
            <person name="Andreopoulos B."/>
            <person name="Baker S."/>
            <person name="Barry K."/>
            <person name="Bills G."/>
            <person name="Bluhm B."/>
            <person name="Cannon C."/>
            <person name="Castanera R."/>
            <person name="Culley D."/>
            <person name="Daum C."/>
            <person name="Ezra D."/>
            <person name="Gonzalez J."/>
            <person name="Henrissat B."/>
            <person name="Kuo A."/>
            <person name="Liang C."/>
            <person name="Lipzen A."/>
            <person name="Lutzoni F."/>
            <person name="Magnuson J."/>
            <person name="Mondo S."/>
            <person name="Nolan M."/>
            <person name="Ohm R."/>
            <person name="Pangilinan J."/>
            <person name="Park H.-J."/>
            <person name="Ramirez L."/>
            <person name="Alfaro M."/>
            <person name="Sun H."/>
            <person name="Tritt A."/>
            <person name="Yoshinaga Y."/>
            <person name="Zwiers L.-H."/>
            <person name="Turgeon B."/>
            <person name="Goodwin S."/>
            <person name="Spatafora J."/>
            <person name="Crous P."/>
            <person name="Grigoriev I."/>
        </authorList>
    </citation>
    <scope>NUCLEOTIDE SEQUENCE</scope>
    <source>
        <strain evidence="9">CBS 116005</strain>
    </source>
</reference>
<evidence type="ECO:0000313" key="10">
    <source>
        <dbReference type="Proteomes" id="UP000799436"/>
    </source>
</evidence>
<evidence type="ECO:0000256" key="4">
    <source>
        <dbReference type="ARBA" id="ARBA00022694"/>
    </source>
</evidence>
<dbReference type="SMART" id="SM00913">
    <property type="entry name" value="IBN_N"/>
    <property type="match status" value="1"/>
</dbReference>
<dbReference type="GO" id="GO:0005635">
    <property type="term" value="C:nuclear envelope"/>
    <property type="evidence" value="ECO:0007669"/>
    <property type="project" value="TreeGrafter"/>
</dbReference>
<comment type="subcellular location">
    <subcellularLocation>
        <location evidence="1">Nucleus</location>
    </subcellularLocation>
</comment>
<sequence>MGSFAIEVPGESNPLTGGLLVNTLRSASSSDLTQIQTGTKQLQSWEKSPGYYSQLQSAYLSRDLPLELRYLAIIQLKNGVDKYWRKTALNAVPKHDKDVIRSRLLSGCLEEQDDRLALQNALVIAKIARHEYPNDWPDLLSSILDSLRNASSLPPLHLARSLLVLLHVVKELATGRLQRTRQTMQAASPEIVHVLSELYVQTVSYWQSNLDENGMKLSLLVIKSLRRLLIVGYEHPNRNQEVISFWSATQQLLGPFMQLRSSAGQSLLLEKNILQLAKLHHEMAKEHPAAFTLLPNSMDLARSYWILAKDFGTTCSSKDKVASAIAGASIGTDGDAEDDKSTTEKLALRGLLILRACVKMVHNPTQTFKYRTAEDKEEKNRATEIVRQSLLSTAFVQEIMETVVTKFFVFRPSDLREWEEEPEEWEKREDGNGEDWEFSIRSCSEKLFLDLAIHYKEMLVQPLLQVFYSVATPNNEDVLFKDSVYTAIGLAAPVVHEQLDFDAFVRDVLVLELQKQKPGFNILRRRAAILLAQWISIRLSERQLVYQIFQHLLSKDDLNDQVVRVTAGRQLTRIVDDWETKADELQPYVDPILQSLLSLIQEVELTETKMALVNTMSVIVDRMEYRIAPFAERIVSILPTLWEASGDEHLMKQTILTILARLVNAMKAESQPLHSMVYPIIKGAVQPGSDTEVYLLEDALDLWASVVQQTVQPASQEALDLAQHLIPIYDYGSESLRIALEITESYVLLAPEYILSSSIRQPLFTALANTLRSLRGKCEANGLVCGIVEVAIRQASTLGGETAVEQLVTDLTPLYGVLLEGLRGSWTAHCTTGPLAKDPLVDGVIETDYFAILARTILGSLGGFSKALDVAAPQAGSGIVAVQDTLKWLLEEWFSHFENIGDPSRRKLMVLALTKLLETNQSVILLNLQSLMTIWTDVINELREGAVDVDATGGKQDSLVYDPSAAVSDPHEAPEDGRKRQRTYSDEVHTISLPEYVRAHLQKVIAASGGRFEEEWLINVDKDVVYGFGQLGIMR</sequence>
<dbReference type="AlphaFoldDB" id="A0A6G1L2Q6"/>
<dbReference type="PANTHER" id="PTHR10997">
    <property type="entry name" value="IMPORTIN-7, 8, 11"/>
    <property type="match status" value="1"/>
</dbReference>
<dbReference type="InterPro" id="IPR013598">
    <property type="entry name" value="Exportin-1/Importin-b-like"/>
</dbReference>
<dbReference type="Pfam" id="PF03810">
    <property type="entry name" value="IBN_N"/>
    <property type="match status" value="1"/>
</dbReference>
<dbReference type="InterPro" id="IPR016024">
    <property type="entry name" value="ARM-type_fold"/>
</dbReference>
<feature type="domain" description="Importin N-terminal" evidence="8">
    <location>
        <begin position="38"/>
        <end position="110"/>
    </location>
</feature>
<dbReference type="Pfam" id="PF08389">
    <property type="entry name" value="Xpo1"/>
    <property type="match status" value="1"/>
</dbReference>
<name>A0A6G1L2Q6_9PEZI</name>
<protein>
    <submittedName>
        <fullName evidence="9">ARM repeat-containing protein</fullName>
    </submittedName>
</protein>
<feature type="region of interest" description="Disordered" evidence="7">
    <location>
        <begin position="961"/>
        <end position="985"/>
    </location>
</feature>
<dbReference type="InterPro" id="IPR001494">
    <property type="entry name" value="Importin-beta_N"/>
</dbReference>
<keyword evidence="4" id="KW-0819">tRNA processing</keyword>
<dbReference type="InterPro" id="IPR011989">
    <property type="entry name" value="ARM-like"/>
</dbReference>
<keyword evidence="5" id="KW-0539">Nucleus</keyword>
<organism evidence="9 10">
    <name type="scientific">Teratosphaeria nubilosa</name>
    <dbReference type="NCBI Taxonomy" id="161662"/>
    <lineage>
        <taxon>Eukaryota</taxon>
        <taxon>Fungi</taxon>
        <taxon>Dikarya</taxon>
        <taxon>Ascomycota</taxon>
        <taxon>Pezizomycotina</taxon>
        <taxon>Dothideomycetes</taxon>
        <taxon>Dothideomycetidae</taxon>
        <taxon>Mycosphaerellales</taxon>
        <taxon>Teratosphaeriaceae</taxon>
        <taxon>Teratosphaeria</taxon>
    </lineage>
</organism>
<evidence type="ECO:0000313" key="9">
    <source>
        <dbReference type="EMBL" id="KAF2766839.1"/>
    </source>
</evidence>
<keyword evidence="10" id="KW-1185">Reference proteome</keyword>
<dbReference type="PANTHER" id="PTHR10997:SF7">
    <property type="entry name" value="IMPORTIN-11"/>
    <property type="match status" value="1"/>
</dbReference>
<dbReference type="GO" id="GO:0008033">
    <property type="term" value="P:tRNA processing"/>
    <property type="evidence" value="ECO:0007669"/>
    <property type="project" value="UniProtKB-KW"/>
</dbReference>
<dbReference type="OrthoDB" id="361693at2759"/>
<dbReference type="FunFam" id="1.25.10.10:FF:000362">
    <property type="entry name" value="Importin 11, putative"/>
    <property type="match status" value="1"/>
</dbReference>
<evidence type="ECO:0000256" key="2">
    <source>
        <dbReference type="ARBA" id="ARBA00007991"/>
    </source>
</evidence>
<dbReference type="GO" id="GO:0031267">
    <property type="term" value="F:small GTPase binding"/>
    <property type="evidence" value="ECO:0007669"/>
    <property type="project" value="InterPro"/>
</dbReference>
<feature type="compositionally biased region" description="Basic and acidic residues" evidence="7">
    <location>
        <begin position="969"/>
        <end position="985"/>
    </location>
</feature>
<dbReference type="EMBL" id="ML995865">
    <property type="protein sequence ID" value="KAF2766839.1"/>
    <property type="molecule type" value="Genomic_DNA"/>
</dbReference>